<keyword evidence="2" id="KW-1133">Transmembrane helix</keyword>
<keyword evidence="2" id="KW-0472">Membrane</keyword>
<dbReference type="AlphaFoldDB" id="A0A3P8Q5X0"/>
<dbReference type="PANTHER" id="PTHR16165">
    <property type="entry name" value="NXPE FAMILY MEMBER"/>
    <property type="match status" value="1"/>
</dbReference>
<evidence type="ECO:0000313" key="4">
    <source>
        <dbReference type="Ensembl" id="ENSACLP00000024567.2"/>
    </source>
</evidence>
<reference evidence="4" key="4">
    <citation type="submission" date="2025-09" db="UniProtKB">
        <authorList>
            <consortium name="Ensembl"/>
        </authorList>
    </citation>
    <scope>IDENTIFICATION</scope>
</reference>
<comment type="similarity">
    <text evidence="1">Belongs to the NXPE family.</text>
</comment>
<evidence type="ECO:0000256" key="2">
    <source>
        <dbReference type="SAM" id="Phobius"/>
    </source>
</evidence>
<reference evidence="4 5" key="1">
    <citation type="submission" date="2018-05" db="EMBL/GenBank/DDBJ databases">
        <authorList>
            <person name="Datahose"/>
        </authorList>
    </citation>
    <scope>NUCLEOTIDE SEQUENCE</scope>
</reference>
<dbReference type="Bgee" id="ENSACLG00000016722">
    <property type="expression patterns" value="Expressed in liver and 2 other cell types or tissues"/>
</dbReference>
<dbReference type="Pfam" id="PF24536">
    <property type="entry name" value="NXPE4_C"/>
    <property type="match status" value="1"/>
</dbReference>
<dbReference type="InterPro" id="IPR057106">
    <property type="entry name" value="NXPE4_C"/>
</dbReference>
<dbReference type="InterPro" id="IPR026845">
    <property type="entry name" value="NXPH/NXPE"/>
</dbReference>
<sequence length="625" mass="71027">MIDWRRHQWAEETRCSLTERITLCSCNLFREIYALQIACLNISEGPKREDFYRFIIIITFARMISARVSVSLLFNFFINFEMFQKKINTTYIIPYPRPAIVTQPVDIHYNFCKLKPLSPEETLEEQLLLESFAWPETPSLPSPLFMNSSSDPAHSTFTILPRKREGQWQIGDKLEALIKIYDFMGRPKKYGADVLLARLHNPTLGAGVAGQVVDHLNGSYSAVFSLLWEGSAQVEVTLVHPSEAVTELRRVNIEEPDRIYFKSQFRSSLLTRTTTCNVCLRPTQPVCNYTDLRTGEPWFCYKPENMSCDTRISNYNGGYKESLTTMEKLFQSGVNMKVSIPASGPANVTVFPKQKGQLEVNSSSVESEPSGYYYQGVWRALDGTTVHQFNTSSAITRCLKGKLVHMYGDSTMRQWFEYLNAALPDLKEFNLHSHKSVGPLMALDYANNIFVMFRAHGPPLRTFSVPSMELHYIANELDNVLGGTNTVVVFGIWAHFDTFPIGFYIRRLMSIRSAVVRLLSRAPGTVVVIRTGNPKPYTILGAFVNSDWYTFQRLKALKAIFKGLNVHLVDAWEMVLAHHLPHSMHPQPPIIKNMINVFLSYICPPKGGFTSWADFLILGLKAFSG</sequence>
<proteinExistence type="inferred from homology"/>
<dbReference type="OMA" id="FVESTEC"/>
<accession>A0A3P8Q5X0</accession>
<protein>
    <recommendedName>
        <fullName evidence="3">NXPE C-terminal domain-containing protein</fullName>
    </recommendedName>
</protein>
<name>A0A3P8Q5X0_ASTCA</name>
<dbReference type="InterPro" id="IPR014756">
    <property type="entry name" value="Ig_E-set"/>
</dbReference>
<reference evidence="4" key="3">
    <citation type="submission" date="2025-08" db="UniProtKB">
        <authorList>
            <consortium name="Ensembl"/>
        </authorList>
    </citation>
    <scope>IDENTIFICATION</scope>
</reference>
<dbReference type="Ensembl" id="ENSACLT00000025154.2">
    <property type="protein sequence ID" value="ENSACLP00000024567.2"/>
    <property type="gene ID" value="ENSACLG00000016722.2"/>
</dbReference>
<keyword evidence="5" id="KW-1185">Reference proteome</keyword>
<dbReference type="PANTHER" id="PTHR16165:SF9">
    <property type="entry name" value="NXPE FAMILY MEMBER 3"/>
    <property type="match status" value="1"/>
</dbReference>
<dbReference type="Proteomes" id="UP000265100">
    <property type="component" value="Chromosome 3"/>
</dbReference>
<evidence type="ECO:0000313" key="5">
    <source>
        <dbReference type="Proteomes" id="UP000265100"/>
    </source>
</evidence>
<dbReference type="GO" id="GO:0007399">
    <property type="term" value="P:nervous system development"/>
    <property type="evidence" value="ECO:0007669"/>
    <property type="project" value="UniProtKB-ARBA"/>
</dbReference>
<evidence type="ECO:0000259" key="3">
    <source>
        <dbReference type="Pfam" id="PF24536"/>
    </source>
</evidence>
<reference evidence="5" key="2">
    <citation type="submission" date="2023-03" db="EMBL/GenBank/DDBJ databases">
        <authorList>
            <consortium name="Wellcome Sanger Institute Data Sharing"/>
        </authorList>
    </citation>
    <scope>NUCLEOTIDE SEQUENCE [LARGE SCALE GENOMIC DNA]</scope>
</reference>
<dbReference type="Pfam" id="PF06312">
    <property type="entry name" value="Neurexophilin"/>
    <property type="match status" value="1"/>
</dbReference>
<feature type="transmembrane region" description="Helical" evidence="2">
    <location>
        <begin position="54"/>
        <end position="78"/>
    </location>
</feature>
<dbReference type="GeneTree" id="ENSGT00950000182866"/>
<feature type="domain" description="NXPE C-terminal" evidence="3">
    <location>
        <begin position="378"/>
        <end position="603"/>
    </location>
</feature>
<organism evidence="4 5">
    <name type="scientific">Astatotilapia calliptera</name>
    <name type="common">Eastern happy</name>
    <name type="synonym">Chromis callipterus</name>
    <dbReference type="NCBI Taxonomy" id="8154"/>
    <lineage>
        <taxon>Eukaryota</taxon>
        <taxon>Metazoa</taxon>
        <taxon>Chordata</taxon>
        <taxon>Craniata</taxon>
        <taxon>Vertebrata</taxon>
        <taxon>Euteleostomi</taxon>
        <taxon>Actinopterygii</taxon>
        <taxon>Neopterygii</taxon>
        <taxon>Teleostei</taxon>
        <taxon>Neoteleostei</taxon>
        <taxon>Acanthomorphata</taxon>
        <taxon>Ovalentaria</taxon>
        <taxon>Cichlomorphae</taxon>
        <taxon>Cichliformes</taxon>
        <taxon>Cichlidae</taxon>
        <taxon>African cichlids</taxon>
        <taxon>Pseudocrenilabrinae</taxon>
        <taxon>Haplochromini</taxon>
        <taxon>Astatotilapia</taxon>
    </lineage>
</organism>
<evidence type="ECO:0000256" key="1">
    <source>
        <dbReference type="ARBA" id="ARBA00005431"/>
    </source>
</evidence>
<dbReference type="SUPFAM" id="SSF81296">
    <property type="entry name" value="E set domains"/>
    <property type="match status" value="1"/>
</dbReference>
<keyword evidence="2" id="KW-0812">Transmembrane</keyword>